<dbReference type="NCBIfam" id="TIGR00082">
    <property type="entry name" value="rbfA"/>
    <property type="match status" value="1"/>
</dbReference>
<dbReference type="GO" id="GO:0043024">
    <property type="term" value="F:ribosomal small subunit binding"/>
    <property type="evidence" value="ECO:0007669"/>
    <property type="project" value="TreeGrafter"/>
</dbReference>
<dbReference type="EMBL" id="UINC01007756">
    <property type="protein sequence ID" value="SVA34934.1"/>
    <property type="molecule type" value="Genomic_DNA"/>
</dbReference>
<proteinExistence type="inferred from homology"/>
<evidence type="ECO:0000313" key="1">
    <source>
        <dbReference type="EMBL" id="SVA34934.1"/>
    </source>
</evidence>
<gene>
    <name evidence="1" type="ORF">METZ01_LOCUS87788</name>
</gene>
<evidence type="ECO:0008006" key="2">
    <source>
        <dbReference type="Google" id="ProtNLM"/>
    </source>
</evidence>
<accession>A0A381V414</accession>
<dbReference type="PANTHER" id="PTHR33515">
    <property type="entry name" value="RIBOSOME-BINDING FACTOR A, CHLOROPLASTIC-RELATED"/>
    <property type="match status" value="1"/>
</dbReference>
<dbReference type="InterPro" id="IPR020053">
    <property type="entry name" value="Ribosome-bd_factorA_CS"/>
</dbReference>
<dbReference type="GO" id="GO:0006364">
    <property type="term" value="P:rRNA processing"/>
    <property type="evidence" value="ECO:0007669"/>
    <property type="project" value="InterPro"/>
</dbReference>
<reference evidence="1" key="1">
    <citation type="submission" date="2018-05" db="EMBL/GenBank/DDBJ databases">
        <authorList>
            <person name="Lanie J.A."/>
            <person name="Ng W.-L."/>
            <person name="Kazmierczak K.M."/>
            <person name="Andrzejewski T.M."/>
            <person name="Davidsen T.M."/>
            <person name="Wayne K.J."/>
            <person name="Tettelin H."/>
            <person name="Glass J.I."/>
            <person name="Rusch D."/>
            <person name="Podicherti R."/>
            <person name="Tsui H.-C.T."/>
            <person name="Winkler M.E."/>
        </authorList>
    </citation>
    <scope>NUCLEOTIDE SEQUENCE</scope>
</reference>
<dbReference type="GO" id="GO:0005829">
    <property type="term" value="C:cytosol"/>
    <property type="evidence" value="ECO:0007669"/>
    <property type="project" value="TreeGrafter"/>
</dbReference>
<dbReference type="Gene3D" id="3.30.300.20">
    <property type="match status" value="1"/>
</dbReference>
<sequence>MSQGSRRERVADLLRSELSELLTRTVKDPGLGFVTLTRVDLTADLQHARVYYTCIGDQRARQNSAKALGRAAPFLRRQIGKRLHLKRIPELRFNFDESIGHHERIQELLEGLGLSTQANQASLNDDDAE</sequence>
<dbReference type="SUPFAM" id="SSF89919">
    <property type="entry name" value="Ribosome-binding factor A, RbfA"/>
    <property type="match status" value="1"/>
</dbReference>
<dbReference type="InterPro" id="IPR023799">
    <property type="entry name" value="RbfA_dom_sf"/>
</dbReference>
<dbReference type="InterPro" id="IPR015946">
    <property type="entry name" value="KH_dom-like_a/b"/>
</dbReference>
<dbReference type="HAMAP" id="MF_00003">
    <property type="entry name" value="RbfA"/>
    <property type="match status" value="1"/>
</dbReference>
<organism evidence="1">
    <name type="scientific">marine metagenome</name>
    <dbReference type="NCBI Taxonomy" id="408172"/>
    <lineage>
        <taxon>unclassified sequences</taxon>
        <taxon>metagenomes</taxon>
        <taxon>ecological metagenomes</taxon>
    </lineage>
</organism>
<dbReference type="PROSITE" id="PS01319">
    <property type="entry name" value="RBFA"/>
    <property type="match status" value="1"/>
</dbReference>
<protein>
    <recommendedName>
        <fullName evidence="2">Ribosome-binding factor A</fullName>
    </recommendedName>
</protein>
<dbReference type="InterPro" id="IPR000238">
    <property type="entry name" value="RbfA"/>
</dbReference>
<name>A0A381V414_9ZZZZ</name>
<dbReference type="AlphaFoldDB" id="A0A381V414"/>
<dbReference type="PANTHER" id="PTHR33515:SF1">
    <property type="entry name" value="RIBOSOME-BINDING FACTOR A, CHLOROPLASTIC-RELATED"/>
    <property type="match status" value="1"/>
</dbReference>
<dbReference type="Pfam" id="PF02033">
    <property type="entry name" value="RBFA"/>
    <property type="match status" value="1"/>
</dbReference>